<reference evidence="1" key="1">
    <citation type="journal article" date="2023" name="Mol. Phylogenet. Evol.">
        <title>Genome-scale phylogeny and comparative genomics of the fungal order Sordariales.</title>
        <authorList>
            <person name="Hensen N."/>
            <person name="Bonometti L."/>
            <person name="Westerberg I."/>
            <person name="Brannstrom I.O."/>
            <person name="Guillou S."/>
            <person name="Cros-Aarteil S."/>
            <person name="Calhoun S."/>
            <person name="Haridas S."/>
            <person name="Kuo A."/>
            <person name="Mondo S."/>
            <person name="Pangilinan J."/>
            <person name="Riley R."/>
            <person name="LaButti K."/>
            <person name="Andreopoulos B."/>
            <person name="Lipzen A."/>
            <person name="Chen C."/>
            <person name="Yan M."/>
            <person name="Daum C."/>
            <person name="Ng V."/>
            <person name="Clum A."/>
            <person name="Steindorff A."/>
            <person name="Ohm R.A."/>
            <person name="Martin F."/>
            <person name="Silar P."/>
            <person name="Natvig D.O."/>
            <person name="Lalanne C."/>
            <person name="Gautier V."/>
            <person name="Ament-Velasquez S.L."/>
            <person name="Kruys A."/>
            <person name="Hutchinson M.I."/>
            <person name="Powell A.J."/>
            <person name="Barry K."/>
            <person name="Miller A.N."/>
            <person name="Grigoriev I.V."/>
            <person name="Debuchy R."/>
            <person name="Gladieux P."/>
            <person name="Hiltunen Thoren M."/>
            <person name="Johannesson H."/>
        </authorList>
    </citation>
    <scope>NUCLEOTIDE SEQUENCE</scope>
    <source>
        <strain evidence="1">CBS 955.72</strain>
    </source>
</reference>
<evidence type="ECO:0000313" key="1">
    <source>
        <dbReference type="EMBL" id="KAK3357159.1"/>
    </source>
</evidence>
<protein>
    <submittedName>
        <fullName evidence="1">Uncharacterized protein</fullName>
    </submittedName>
</protein>
<dbReference type="Proteomes" id="UP001275084">
    <property type="component" value="Unassembled WGS sequence"/>
</dbReference>
<dbReference type="AlphaFoldDB" id="A0AAJ0HLW0"/>
<reference evidence="1" key="2">
    <citation type="submission" date="2023-06" db="EMBL/GenBank/DDBJ databases">
        <authorList>
            <consortium name="Lawrence Berkeley National Laboratory"/>
            <person name="Haridas S."/>
            <person name="Hensen N."/>
            <person name="Bonometti L."/>
            <person name="Westerberg I."/>
            <person name="Brannstrom I.O."/>
            <person name="Guillou S."/>
            <person name="Cros-Aarteil S."/>
            <person name="Calhoun S."/>
            <person name="Kuo A."/>
            <person name="Mondo S."/>
            <person name="Pangilinan J."/>
            <person name="Riley R."/>
            <person name="Labutti K."/>
            <person name="Andreopoulos B."/>
            <person name="Lipzen A."/>
            <person name="Chen C."/>
            <person name="Yanf M."/>
            <person name="Daum C."/>
            <person name="Ng V."/>
            <person name="Clum A."/>
            <person name="Steindorff A."/>
            <person name="Ohm R."/>
            <person name="Martin F."/>
            <person name="Silar P."/>
            <person name="Natvig D."/>
            <person name="Lalanne C."/>
            <person name="Gautier V."/>
            <person name="Ament-Velasquez S.L."/>
            <person name="Kruys A."/>
            <person name="Hutchinson M.I."/>
            <person name="Powell A.J."/>
            <person name="Barry K."/>
            <person name="Miller A.N."/>
            <person name="Grigoriev I.V."/>
            <person name="Debuchy R."/>
            <person name="Gladieux P."/>
            <person name="Thoren M.H."/>
            <person name="Johannesson H."/>
        </authorList>
    </citation>
    <scope>NUCLEOTIDE SEQUENCE</scope>
    <source>
        <strain evidence="1">CBS 955.72</strain>
    </source>
</reference>
<keyword evidence="2" id="KW-1185">Reference proteome</keyword>
<sequence length="214" mass="23987">MRRLWRLPPLLPPFLPFFSMRHPKPRVCQWPVSSAHLSVSQSHVPLSTQPTGICPSWPPEILASWSPPLLSPPTTHCPQHMFPTAIFLLIRLRGVLKEVSVAPRMAAMAADGCRWLSDGCRCVARPCGFYLSNHVVSWQLHRRLHLRLCLRCIDLPSPSGSYQALIPCVVAWGKHDLTITPTTPAGSVYVLYVCLATCIPKGRYTCNRPHMARV</sequence>
<proteinExistence type="predicted"/>
<accession>A0AAJ0HLW0</accession>
<comment type="caution">
    <text evidence="1">The sequence shown here is derived from an EMBL/GenBank/DDBJ whole genome shotgun (WGS) entry which is preliminary data.</text>
</comment>
<organism evidence="1 2">
    <name type="scientific">Lasiosphaeria hispida</name>
    <dbReference type="NCBI Taxonomy" id="260671"/>
    <lineage>
        <taxon>Eukaryota</taxon>
        <taxon>Fungi</taxon>
        <taxon>Dikarya</taxon>
        <taxon>Ascomycota</taxon>
        <taxon>Pezizomycotina</taxon>
        <taxon>Sordariomycetes</taxon>
        <taxon>Sordariomycetidae</taxon>
        <taxon>Sordariales</taxon>
        <taxon>Lasiosphaeriaceae</taxon>
        <taxon>Lasiosphaeria</taxon>
    </lineage>
</organism>
<evidence type="ECO:0000313" key="2">
    <source>
        <dbReference type="Proteomes" id="UP001275084"/>
    </source>
</evidence>
<dbReference type="EMBL" id="JAUIQD010000003">
    <property type="protein sequence ID" value="KAK3357159.1"/>
    <property type="molecule type" value="Genomic_DNA"/>
</dbReference>
<gene>
    <name evidence="1" type="ORF">B0T25DRAFT_149192</name>
</gene>
<name>A0AAJ0HLW0_9PEZI</name>